<reference evidence="2" key="1">
    <citation type="submission" date="2023-12" db="EMBL/GenBank/DDBJ databases">
        <title>Genome assembly of Anisodus tanguticus.</title>
        <authorList>
            <person name="Wang Y.-J."/>
        </authorList>
    </citation>
    <scope>NUCLEOTIDE SEQUENCE</scope>
    <source>
        <strain evidence="2">KB-2021</strain>
        <tissue evidence="2">Leaf</tissue>
    </source>
</reference>
<evidence type="ECO:0000256" key="1">
    <source>
        <dbReference type="SAM" id="Phobius"/>
    </source>
</evidence>
<keyword evidence="1" id="KW-1133">Transmembrane helix</keyword>
<dbReference type="Proteomes" id="UP001291623">
    <property type="component" value="Unassembled WGS sequence"/>
</dbReference>
<dbReference type="AlphaFoldDB" id="A0AAE1V119"/>
<keyword evidence="3" id="KW-1185">Reference proteome</keyword>
<organism evidence="2 3">
    <name type="scientific">Anisodus tanguticus</name>
    <dbReference type="NCBI Taxonomy" id="243964"/>
    <lineage>
        <taxon>Eukaryota</taxon>
        <taxon>Viridiplantae</taxon>
        <taxon>Streptophyta</taxon>
        <taxon>Embryophyta</taxon>
        <taxon>Tracheophyta</taxon>
        <taxon>Spermatophyta</taxon>
        <taxon>Magnoliopsida</taxon>
        <taxon>eudicotyledons</taxon>
        <taxon>Gunneridae</taxon>
        <taxon>Pentapetalae</taxon>
        <taxon>asterids</taxon>
        <taxon>lamiids</taxon>
        <taxon>Solanales</taxon>
        <taxon>Solanaceae</taxon>
        <taxon>Solanoideae</taxon>
        <taxon>Hyoscyameae</taxon>
        <taxon>Anisodus</taxon>
    </lineage>
</organism>
<sequence length="66" mass="7808">MWTLQQFDDTNAVYFFVPSWREDVVRMNQKNRGLAPLFHNVMYSEISEFIFFVFCTTSGIIMTSIS</sequence>
<comment type="caution">
    <text evidence="2">The sequence shown here is derived from an EMBL/GenBank/DDBJ whole genome shotgun (WGS) entry which is preliminary data.</text>
</comment>
<proteinExistence type="predicted"/>
<evidence type="ECO:0000313" key="3">
    <source>
        <dbReference type="Proteomes" id="UP001291623"/>
    </source>
</evidence>
<dbReference type="EMBL" id="JAVYJV010000015">
    <property type="protein sequence ID" value="KAK4352358.1"/>
    <property type="molecule type" value="Genomic_DNA"/>
</dbReference>
<keyword evidence="1" id="KW-0812">Transmembrane</keyword>
<protein>
    <submittedName>
        <fullName evidence="2">Uncharacterized protein</fullName>
    </submittedName>
</protein>
<accession>A0AAE1V119</accession>
<keyword evidence="1" id="KW-0472">Membrane</keyword>
<name>A0AAE1V119_9SOLA</name>
<feature type="transmembrane region" description="Helical" evidence="1">
    <location>
        <begin position="46"/>
        <end position="65"/>
    </location>
</feature>
<evidence type="ECO:0000313" key="2">
    <source>
        <dbReference type="EMBL" id="KAK4352358.1"/>
    </source>
</evidence>
<gene>
    <name evidence="2" type="ORF">RND71_027876</name>
</gene>